<reference evidence="1 2" key="1">
    <citation type="journal article" date="2025" name="Int. J. Syst. Evol. Microbiol.">
        <title>Desulfovibrio falkowii sp. nov., Porphyromonas miyakawae sp. nov., Mediterraneibacter flintii sp. nov. and Owariibacterium komagatae gen. nov., sp. nov., isolated from human faeces.</title>
        <authorList>
            <person name="Hamaguchi T."/>
            <person name="Ohara M."/>
            <person name="Hisatomi A."/>
            <person name="Sekiguchi K."/>
            <person name="Takeda J.I."/>
            <person name="Ueyama J."/>
            <person name="Ito M."/>
            <person name="Nishiwaki H."/>
            <person name="Ogi T."/>
            <person name="Hirayama M."/>
            <person name="Ohkuma M."/>
            <person name="Sakamoto M."/>
            <person name="Ohno K."/>
        </authorList>
    </citation>
    <scope>NUCLEOTIDE SEQUENCE [LARGE SCALE GENOMIC DNA]</scope>
    <source>
        <strain evidence="1 2">13CB11C</strain>
    </source>
</reference>
<organism evidence="1 2">
    <name type="scientific">Porphyromonas miyakawae</name>
    <dbReference type="NCBI Taxonomy" id="3137470"/>
    <lineage>
        <taxon>Bacteria</taxon>
        <taxon>Pseudomonadati</taxon>
        <taxon>Bacteroidota</taxon>
        <taxon>Bacteroidia</taxon>
        <taxon>Bacteroidales</taxon>
        <taxon>Porphyromonadaceae</taxon>
        <taxon>Porphyromonas</taxon>
    </lineage>
</organism>
<evidence type="ECO:0008006" key="3">
    <source>
        <dbReference type="Google" id="ProtNLM"/>
    </source>
</evidence>
<accession>A0ABQ0E1Y1</accession>
<dbReference type="NCBIfam" id="TIGR03519">
    <property type="entry name" value="T9SS_PorP_fam"/>
    <property type="match status" value="1"/>
</dbReference>
<keyword evidence="2" id="KW-1185">Reference proteome</keyword>
<dbReference type="Proteomes" id="UP001628220">
    <property type="component" value="Unassembled WGS sequence"/>
</dbReference>
<evidence type="ECO:0000313" key="1">
    <source>
        <dbReference type="EMBL" id="GAB1251715.1"/>
    </source>
</evidence>
<sequence>MLGSLFFLPALQAQEEAVLSNWYVLPAYYNSAAAGSSDMLTMGAFYRQQWIGVSGAPGYYGLSVSAPITIAQRTHGVGILLSGSKRGLFTSTELMGQYAFRFKLWKGVLGIGLEAGLYNLSFDGTKIEIPEGEGLSPNDPGLPTQRVSGRSFDLGTGVYYVRKNLFVGLAAKHLIGSKVTFDGNFYHRLVRTYSLAAGYNIKRHGSLFSWQPSVIALTDWQVYTIDLNVQMAYNDRWFAAVSFRPVEAAGFAVGMKWGQFRIQYGFMMPISALARNTWGSHELMVTYSMPLMPAKDKGLRVVSTRLL</sequence>
<protein>
    <recommendedName>
        <fullName evidence="3">Type IX secretion system membrane protein PorP/SprF</fullName>
    </recommendedName>
</protein>
<dbReference type="RefSeq" id="WP_411915519.1">
    <property type="nucleotide sequence ID" value="NZ_BAAFSF010000001.1"/>
</dbReference>
<dbReference type="Pfam" id="PF11751">
    <property type="entry name" value="PorP_SprF"/>
    <property type="match status" value="1"/>
</dbReference>
<proteinExistence type="predicted"/>
<evidence type="ECO:0000313" key="2">
    <source>
        <dbReference type="Proteomes" id="UP001628220"/>
    </source>
</evidence>
<name>A0ABQ0E1Y1_9PORP</name>
<dbReference type="EMBL" id="BAAFSF010000001">
    <property type="protein sequence ID" value="GAB1251715.1"/>
    <property type="molecule type" value="Genomic_DNA"/>
</dbReference>
<comment type="caution">
    <text evidence="1">The sequence shown here is derived from an EMBL/GenBank/DDBJ whole genome shotgun (WGS) entry which is preliminary data.</text>
</comment>
<dbReference type="InterPro" id="IPR019861">
    <property type="entry name" value="PorP/SprF_Bacteroidetes"/>
</dbReference>
<gene>
    <name evidence="1" type="ORF">Tsumi_08190</name>
</gene>